<evidence type="ECO:0000256" key="1">
    <source>
        <dbReference type="SAM" id="Phobius"/>
    </source>
</evidence>
<dbReference type="EMBL" id="PYAL01000001">
    <property type="protein sequence ID" value="RXN92306.1"/>
    <property type="molecule type" value="Genomic_DNA"/>
</dbReference>
<reference evidence="2 3" key="1">
    <citation type="journal article" date="2017" name="Int. J. Syst. Evol. Microbiol.">
        <title>Achromobacter aloeverae sp. nov., isolated from the root of Aloe vera (L.) Burm.f.</title>
        <authorList>
            <person name="Kuncharoen N."/>
            <person name="Muramatsu Y."/>
            <person name="Shibata C."/>
            <person name="Kamakura Y."/>
            <person name="Nakagawa Y."/>
            <person name="Tanasupawat S."/>
        </authorList>
    </citation>
    <scope>NUCLEOTIDE SEQUENCE [LARGE SCALE GENOMIC DNA]</scope>
    <source>
        <strain evidence="2 3">AVA-1</strain>
    </source>
</reference>
<feature type="transmembrane region" description="Helical" evidence="1">
    <location>
        <begin position="12"/>
        <end position="31"/>
    </location>
</feature>
<keyword evidence="1" id="KW-0812">Transmembrane</keyword>
<dbReference type="OrthoDB" id="129807at2"/>
<dbReference type="AlphaFoldDB" id="A0A4Q1HPL7"/>
<evidence type="ECO:0000313" key="2">
    <source>
        <dbReference type="EMBL" id="RXN92306.1"/>
    </source>
</evidence>
<dbReference type="RefSeq" id="WP_129148269.1">
    <property type="nucleotide sequence ID" value="NZ_JBHSDO010000016.1"/>
</dbReference>
<name>A0A4Q1HPL7_9BURK</name>
<sequence length="105" mass="11331">MHDGIHVRKVVRMGLTGLGVLAVVVAAAMLLTSRWDRARPPSAAAPPGNWIAGPLLETDPPLDMADYLTRKRKLLDSYAWVDRAHGVARVPLDVAMQAVSQGARP</sequence>
<comment type="caution">
    <text evidence="2">The sequence shown here is derived from an EMBL/GenBank/DDBJ whole genome shotgun (WGS) entry which is preliminary data.</text>
</comment>
<keyword evidence="3" id="KW-1185">Reference proteome</keyword>
<organism evidence="2 3">
    <name type="scientific">Achromobacter aloeverae</name>
    <dbReference type="NCBI Taxonomy" id="1750518"/>
    <lineage>
        <taxon>Bacteria</taxon>
        <taxon>Pseudomonadati</taxon>
        <taxon>Pseudomonadota</taxon>
        <taxon>Betaproteobacteria</taxon>
        <taxon>Burkholderiales</taxon>
        <taxon>Alcaligenaceae</taxon>
        <taxon>Achromobacter</taxon>
    </lineage>
</organism>
<dbReference type="Proteomes" id="UP000290849">
    <property type="component" value="Unassembled WGS sequence"/>
</dbReference>
<protein>
    <submittedName>
        <fullName evidence="2">Uncharacterized protein</fullName>
    </submittedName>
</protein>
<gene>
    <name evidence="2" type="ORF">C7R54_00630</name>
</gene>
<keyword evidence="1" id="KW-1133">Transmembrane helix</keyword>
<proteinExistence type="predicted"/>
<keyword evidence="1" id="KW-0472">Membrane</keyword>
<evidence type="ECO:0000313" key="3">
    <source>
        <dbReference type="Proteomes" id="UP000290849"/>
    </source>
</evidence>
<accession>A0A4Q1HPL7</accession>